<keyword evidence="3" id="KW-1185">Reference proteome</keyword>
<dbReference type="OrthoDB" id="10620010at2759"/>
<feature type="non-terminal residue" evidence="2">
    <location>
        <position position="510"/>
    </location>
</feature>
<comment type="caution">
    <text evidence="2">The sequence shown here is derived from an EMBL/GenBank/DDBJ whole genome shotgun (WGS) entry which is preliminary data.</text>
</comment>
<dbReference type="AlphaFoldDB" id="A0A813AZR9"/>
<accession>A0A813AZR9</accession>
<organism evidence="2 3">
    <name type="scientific">Symbiodinium necroappetens</name>
    <dbReference type="NCBI Taxonomy" id="1628268"/>
    <lineage>
        <taxon>Eukaryota</taxon>
        <taxon>Sar</taxon>
        <taxon>Alveolata</taxon>
        <taxon>Dinophyceae</taxon>
        <taxon>Suessiales</taxon>
        <taxon>Symbiodiniaceae</taxon>
        <taxon>Symbiodinium</taxon>
    </lineage>
</organism>
<feature type="region of interest" description="Disordered" evidence="1">
    <location>
        <begin position="264"/>
        <end position="315"/>
    </location>
</feature>
<feature type="compositionally biased region" description="Low complexity" evidence="1">
    <location>
        <begin position="266"/>
        <end position="276"/>
    </location>
</feature>
<reference evidence="2" key="1">
    <citation type="submission" date="2021-02" db="EMBL/GenBank/DDBJ databases">
        <authorList>
            <person name="Dougan E. K."/>
            <person name="Rhodes N."/>
            <person name="Thang M."/>
            <person name="Chan C."/>
        </authorList>
    </citation>
    <scope>NUCLEOTIDE SEQUENCE</scope>
</reference>
<feature type="non-terminal residue" evidence="2">
    <location>
        <position position="1"/>
    </location>
</feature>
<evidence type="ECO:0000313" key="3">
    <source>
        <dbReference type="Proteomes" id="UP000601435"/>
    </source>
</evidence>
<dbReference type="EMBL" id="CAJNJA010065637">
    <property type="protein sequence ID" value="CAE7886307.1"/>
    <property type="molecule type" value="Genomic_DNA"/>
</dbReference>
<dbReference type="Proteomes" id="UP000601435">
    <property type="component" value="Unassembled WGS sequence"/>
</dbReference>
<evidence type="ECO:0000313" key="2">
    <source>
        <dbReference type="EMBL" id="CAE7886307.1"/>
    </source>
</evidence>
<name>A0A813AZR9_9DINO</name>
<protein>
    <submittedName>
        <fullName evidence="2">Uncharacterized protein</fullName>
    </submittedName>
</protein>
<evidence type="ECO:0000256" key="1">
    <source>
        <dbReference type="SAM" id="MobiDB-lite"/>
    </source>
</evidence>
<proteinExistence type="predicted"/>
<gene>
    <name evidence="2" type="ORF">SNEC2469_LOCUS29303</name>
</gene>
<feature type="region of interest" description="Disordered" evidence="1">
    <location>
        <begin position="238"/>
        <end position="257"/>
    </location>
</feature>
<sequence>SVESWGRLEVGSGEDVFVAQEDVRDFFYRLGISKDLGEYFSLPAVDPGHLQKVLGYLPLELEQLVQSHSGGAPGRAIGRQEVRATPHRDWRLDRALAALSTRLWKSVADELDMFRHLAVLGVSDFKSPWSQEVLCTDASLSGYAVMSRSASPEVVGELGRHDERWRFRLGDAKHVAPRASALALDPFSDPASVKPEVEGEIFGPVSVDDSFPQIKQSFMEPGNWHRWVVSEMNVADKDSRAWEPPKTTNSHGDFKRTKESCAGVLEGRSGSGQSEGSCERPGHGAQHLQQEERPCGNGADEESIQASGVGVEAKRKRAADRQKKFELKLRATQGERSILELSSVKEPQRRDYAKKLDGFYGFVAQHQLQIADTKALDAALCDWADILYLNGEGCNYGDKLLAALEFERPEFAREGKVHLPRYRRALKGWRRMAPTQTRLPMIEFIKGAISGVLLKRGRRSMALFNEVTFSTYARPGELLRVCAEDFVKPNQDQNHAVIVLSPLERGESSK</sequence>